<gene>
    <name evidence="3" type="ORF">SAMN04488035_1381</name>
</gene>
<reference evidence="4" key="1">
    <citation type="submission" date="2016-10" db="EMBL/GenBank/DDBJ databases">
        <authorList>
            <person name="Varghese N."/>
            <person name="Submissions S."/>
        </authorList>
    </citation>
    <scope>NUCLEOTIDE SEQUENCE [LARGE SCALE GENOMIC DNA]</scope>
    <source>
        <strain evidence="4">DSM 19083</strain>
    </source>
</reference>
<dbReference type="OrthoDB" id="2657432at2"/>
<proteinExistence type="predicted"/>
<protein>
    <recommendedName>
        <fullName evidence="5">Copper amine oxidase</fullName>
    </recommendedName>
</protein>
<dbReference type="EMBL" id="FONZ01000002">
    <property type="protein sequence ID" value="SFF05848.1"/>
    <property type="molecule type" value="Genomic_DNA"/>
</dbReference>
<evidence type="ECO:0008006" key="5">
    <source>
        <dbReference type="Google" id="ProtNLM"/>
    </source>
</evidence>
<evidence type="ECO:0000313" key="3">
    <source>
        <dbReference type="EMBL" id="SFF05848.1"/>
    </source>
</evidence>
<evidence type="ECO:0000313" key="4">
    <source>
        <dbReference type="Proteomes" id="UP000198520"/>
    </source>
</evidence>
<keyword evidence="2" id="KW-0732">Signal</keyword>
<feature type="signal peptide" evidence="2">
    <location>
        <begin position="1"/>
        <end position="21"/>
    </location>
</feature>
<sequence>MQTSLPYLRPTVALGATIALALGLAACSSDSDDMGPVATMTQTEAPMDPGTSAPADDMDMSALDPEGTGDPFADARTAAQHMPGTAKTLAAGFAAALDLPGDATSPAADLRSGLTSLLQEHVYLAGMAVATAYATAPDSAEFEAAAATLDVNTVALSEAIGEFSTPEQEEAFLALWREHIGYFVDYAVAEKTGDAEAKQTALDNLAGYTGDAGAFFEDVSGGELPASDIAMSLEMHITTLTKAIDGFAAGSADAFDSLRTAAMHVGEGAAVIAGGLTTAADLEGDPADEASTLRATLTAGLQEHVYLAGIAVFTAYTSEGGTESEAFAAAAATLDANSVALSEGIGSLAGEENGTAFLELWREHIGYFVDYANAVAMGDDAAAQEALAELDAYRATAGEFFAGISNGELPAQDIADGLAMHVRTLGGAIDSLNEALVQG</sequence>
<accession>A0A1I2FM39</accession>
<evidence type="ECO:0000256" key="1">
    <source>
        <dbReference type="SAM" id="MobiDB-lite"/>
    </source>
</evidence>
<organism evidence="3 4">
    <name type="scientific">Flavimobilis marinus</name>
    <dbReference type="NCBI Taxonomy" id="285351"/>
    <lineage>
        <taxon>Bacteria</taxon>
        <taxon>Bacillati</taxon>
        <taxon>Actinomycetota</taxon>
        <taxon>Actinomycetes</taxon>
        <taxon>Micrococcales</taxon>
        <taxon>Jonesiaceae</taxon>
        <taxon>Flavimobilis</taxon>
    </lineage>
</organism>
<dbReference type="STRING" id="285351.SAMN04488035_1381"/>
<dbReference type="RefSeq" id="WP_093376468.1">
    <property type="nucleotide sequence ID" value="NZ_BNAN01000002.1"/>
</dbReference>
<dbReference type="AlphaFoldDB" id="A0A1I2FM39"/>
<feature type="chain" id="PRO_5038749794" description="Copper amine oxidase" evidence="2">
    <location>
        <begin position="22"/>
        <end position="439"/>
    </location>
</feature>
<evidence type="ECO:0000256" key="2">
    <source>
        <dbReference type="SAM" id="SignalP"/>
    </source>
</evidence>
<feature type="region of interest" description="Disordered" evidence="1">
    <location>
        <begin position="32"/>
        <end position="66"/>
    </location>
</feature>
<keyword evidence="4" id="KW-1185">Reference proteome</keyword>
<name>A0A1I2FM39_9MICO</name>
<dbReference type="Proteomes" id="UP000198520">
    <property type="component" value="Unassembled WGS sequence"/>
</dbReference>